<protein>
    <submittedName>
        <fullName evidence="1">Uncharacterized protein</fullName>
    </submittedName>
</protein>
<evidence type="ECO:0000313" key="1">
    <source>
        <dbReference type="EMBL" id="KAH9521243.1"/>
    </source>
</evidence>
<sequence length="30" mass="3673">MAISKYIVMYRDPEKKAKRKESKTKKKLHH</sequence>
<reference evidence="1" key="2">
    <citation type="journal article" date="2022" name="Res Sq">
        <title>Comparative Genomics Reveals Insights into the Divergent Evolution of Astigmatic Mites and Household Pest Adaptations.</title>
        <authorList>
            <person name="Xiong Q."/>
            <person name="Wan A.T.-Y."/>
            <person name="Liu X.-Y."/>
            <person name="Fung C.S.-H."/>
            <person name="Xiao X."/>
            <person name="Malainual N."/>
            <person name="Hou J."/>
            <person name="Wang L."/>
            <person name="Wang M."/>
            <person name="Yang K."/>
            <person name="Cui Y."/>
            <person name="Leung E."/>
            <person name="Nong W."/>
            <person name="Shin S.-K."/>
            <person name="Au S."/>
            <person name="Jeong K.Y."/>
            <person name="Chew F.T."/>
            <person name="Hui J."/>
            <person name="Leung T.F."/>
            <person name="Tungtrongchitr A."/>
            <person name="Zhong N."/>
            <person name="Liu Z."/>
            <person name="Tsui S."/>
        </authorList>
    </citation>
    <scope>NUCLEOTIDE SEQUENCE</scope>
    <source>
        <strain evidence="1">Derf</strain>
        <tissue evidence="1">Whole organism</tissue>
    </source>
</reference>
<dbReference type="EMBL" id="ASGP02000002">
    <property type="protein sequence ID" value="KAH9521243.1"/>
    <property type="molecule type" value="Genomic_DNA"/>
</dbReference>
<dbReference type="AlphaFoldDB" id="A0A922L6N0"/>
<keyword evidence="2" id="KW-1185">Reference proteome</keyword>
<dbReference type="Proteomes" id="UP000790347">
    <property type="component" value="Unassembled WGS sequence"/>
</dbReference>
<organism evidence="1 2">
    <name type="scientific">Dermatophagoides farinae</name>
    <name type="common">American house dust mite</name>
    <dbReference type="NCBI Taxonomy" id="6954"/>
    <lineage>
        <taxon>Eukaryota</taxon>
        <taxon>Metazoa</taxon>
        <taxon>Ecdysozoa</taxon>
        <taxon>Arthropoda</taxon>
        <taxon>Chelicerata</taxon>
        <taxon>Arachnida</taxon>
        <taxon>Acari</taxon>
        <taxon>Acariformes</taxon>
        <taxon>Sarcoptiformes</taxon>
        <taxon>Astigmata</taxon>
        <taxon>Psoroptidia</taxon>
        <taxon>Analgoidea</taxon>
        <taxon>Pyroglyphidae</taxon>
        <taxon>Dermatophagoidinae</taxon>
        <taxon>Dermatophagoides</taxon>
    </lineage>
</organism>
<accession>A0A922L6N0</accession>
<reference evidence="1" key="1">
    <citation type="submission" date="2013-05" db="EMBL/GenBank/DDBJ databases">
        <authorList>
            <person name="Yim A.K.Y."/>
            <person name="Chan T.F."/>
            <person name="Ji K.M."/>
            <person name="Liu X.Y."/>
            <person name="Zhou J.W."/>
            <person name="Li R.Q."/>
            <person name="Yang K.Y."/>
            <person name="Li J."/>
            <person name="Li M."/>
            <person name="Law P.T.W."/>
            <person name="Wu Y.L."/>
            <person name="Cai Z.L."/>
            <person name="Qin H."/>
            <person name="Bao Y."/>
            <person name="Leung R.K.K."/>
            <person name="Ng P.K.S."/>
            <person name="Zou J."/>
            <person name="Zhong X.J."/>
            <person name="Ran P.X."/>
            <person name="Zhong N.S."/>
            <person name="Liu Z.G."/>
            <person name="Tsui S.K.W."/>
        </authorList>
    </citation>
    <scope>NUCLEOTIDE SEQUENCE</scope>
    <source>
        <strain evidence="1">Derf</strain>
        <tissue evidence="1">Whole organism</tissue>
    </source>
</reference>
<evidence type="ECO:0000313" key="2">
    <source>
        <dbReference type="Proteomes" id="UP000790347"/>
    </source>
</evidence>
<comment type="caution">
    <text evidence="1">The sequence shown here is derived from an EMBL/GenBank/DDBJ whole genome shotgun (WGS) entry which is preliminary data.</text>
</comment>
<gene>
    <name evidence="1" type="ORF">DERF_004917</name>
</gene>
<proteinExistence type="predicted"/>
<name>A0A922L6N0_DERFA</name>